<dbReference type="InterPro" id="IPR037171">
    <property type="entry name" value="NagB/RpiA_transferase-like"/>
</dbReference>
<reference evidence="6 7" key="1">
    <citation type="submission" date="2020-03" db="EMBL/GenBank/DDBJ databases">
        <title>Genomic Encyclopedia of Type Strains, Phase IV (KMG-IV): sequencing the most valuable type-strain genomes for metagenomic binning, comparative biology and taxonomic classification.</title>
        <authorList>
            <person name="Goeker M."/>
        </authorList>
    </citation>
    <scope>NUCLEOTIDE SEQUENCE [LARGE SCALE GENOMIC DNA]</scope>
    <source>
        <strain evidence="6 7">DSM 7225</strain>
    </source>
</reference>
<dbReference type="InterPro" id="IPR036390">
    <property type="entry name" value="WH_DNA-bd_sf"/>
</dbReference>
<dbReference type="AlphaFoldDB" id="A0A7X6BCB3"/>
<feature type="domain" description="HTH deoR-type" evidence="5">
    <location>
        <begin position="17"/>
        <end position="72"/>
    </location>
</feature>
<dbReference type="Proteomes" id="UP000531251">
    <property type="component" value="Unassembled WGS sequence"/>
</dbReference>
<dbReference type="Gene3D" id="3.40.50.1360">
    <property type="match status" value="1"/>
</dbReference>
<proteinExistence type="predicted"/>
<dbReference type="SMART" id="SM01134">
    <property type="entry name" value="DeoRC"/>
    <property type="match status" value="1"/>
</dbReference>
<keyword evidence="3" id="KW-0238">DNA-binding</keyword>
<dbReference type="Gene3D" id="1.10.10.10">
    <property type="entry name" value="Winged helix-like DNA-binding domain superfamily/Winged helix DNA-binding domain"/>
    <property type="match status" value="1"/>
</dbReference>
<accession>A0A7X6BCB3</accession>
<comment type="caution">
    <text evidence="6">The sequence shown here is derived from an EMBL/GenBank/DDBJ whole genome shotgun (WGS) entry which is preliminary data.</text>
</comment>
<dbReference type="PROSITE" id="PS51000">
    <property type="entry name" value="HTH_DEOR_2"/>
    <property type="match status" value="1"/>
</dbReference>
<dbReference type="RefSeq" id="WP_125977842.1">
    <property type="nucleotide sequence ID" value="NZ_BAAADY010000014.1"/>
</dbReference>
<dbReference type="InterPro" id="IPR014036">
    <property type="entry name" value="DeoR-like_C"/>
</dbReference>
<organism evidence="6 7">
    <name type="scientific">Sphingomonas trueperi</name>
    <dbReference type="NCBI Taxonomy" id="53317"/>
    <lineage>
        <taxon>Bacteria</taxon>
        <taxon>Pseudomonadati</taxon>
        <taxon>Pseudomonadota</taxon>
        <taxon>Alphaproteobacteria</taxon>
        <taxon>Sphingomonadales</taxon>
        <taxon>Sphingomonadaceae</taxon>
        <taxon>Sphingomonas</taxon>
    </lineage>
</organism>
<evidence type="ECO:0000256" key="3">
    <source>
        <dbReference type="ARBA" id="ARBA00023125"/>
    </source>
</evidence>
<keyword evidence="1" id="KW-0678">Repressor</keyword>
<sequence>MESLDLPARAPSARATQAARLATLLELLEQRGQWSIGELAERFDVSEETIRRDVRQLEQAGRVQKIHGGVCLPGGVLEPPYRQRLRDQAEAKQRIAERAAALVRPGMTLLLDSGTTTLWLARALGHVRDLTVITNSIEIAAQVLGHPGQRLYVAGGAVDPDYHAAFGSEAIDYCRQFAPDLTVLSMGAIDPIRGFLDFDAGEAAFKRSLLPQARRVAVLCDSTKFDKSGFVQVAGFGDVQDLVTDQAPPEEIAAAAAAAGTAIHLV</sequence>
<dbReference type="SMART" id="SM00420">
    <property type="entry name" value="HTH_DEOR"/>
    <property type="match status" value="1"/>
</dbReference>
<dbReference type="SUPFAM" id="SSF46785">
    <property type="entry name" value="Winged helix' DNA-binding domain"/>
    <property type="match status" value="1"/>
</dbReference>
<dbReference type="Pfam" id="PF00455">
    <property type="entry name" value="DeoRC"/>
    <property type="match status" value="1"/>
</dbReference>
<keyword evidence="7" id="KW-1185">Reference proteome</keyword>
<dbReference type="GO" id="GO:0003700">
    <property type="term" value="F:DNA-binding transcription factor activity"/>
    <property type="evidence" value="ECO:0007669"/>
    <property type="project" value="InterPro"/>
</dbReference>
<dbReference type="PANTHER" id="PTHR30363:SF4">
    <property type="entry name" value="GLYCEROL-3-PHOSPHATE REGULON REPRESSOR"/>
    <property type="match status" value="1"/>
</dbReference>
<dbReference type="PRINTS" id="PR00037">
    <property type="entry name" value="HTHLACR"/>
</dbReference>
<keyword evidence="2" id="KW-0805">Transcription regulation</keyword>
<evidence type="ECO:0000313" key="6">
    <source>
        <dbReference type="EMBL" id="NJB97924.1"/>
    </source>
</evidence>
<dbReference type="PROSITE" id="PS00894">
    <property type="entry name" value="HTH_DEOR_1"/>
    <property type="match status" value="1"/>
</dbReference>
<dbReference type="SUPFAM" id="SSF100950">
    <property type="entry name" value="NagB/RpiA/CoA transferase-like"/>
    <property type="match status" value="1"/>
</dbReference>
<dbReference type="InterPro" id="IPR018356">
    <property type="entry name" value="Tscrpt_reg_HTH_DeoR_CS"/>
</dbReference>
<protein>
    <submittedName>
        <fullName evidence="6">DeoR family glycerol-3-phosphate regulon repressor</fullName>
    </submittedName>
</protein>
<dbReference type="EMBL" id="JAATJB010000005">
    <property type="protein sequence ID" value="NJB97924.1"/>
    <property type="molecule type" value="Genomic_DNA"/>
</dbReference>
<keyword evidence="4" id="KW-0804">Transcription</keyword>
<evidence type="ECO:0000256" key="2">
    <source>
        <dbReference type="ARBA" id="ARBA00023015"/>
    </source>
</evidence>
<evidence type="ECO:0000256" key="4">
    <source>
        <dbReference type="ARBA" id="ARBA00023163"/>
    </source>
</evidence>
<gene>
    <name evidence="6" type="ORF">GGR89_002239</name>
</gene>
<dbReference type="InterPro" id="IPR050313">
    <property type="entry name" value="Carb_Metab_HTH_regulators"/>
</dbReference>
<dbReference type="InterPro" id="IPR001034">
    <property type="entry name" value="DeoR_HTH"/>
</dbReference>
<name>A0A7X6BCB3_9SPHN</name>
<evidence type="ECO:0000256" key="1">
    <source>
        <dbReference type="ARBA" id="ARBA00022491"/>
    </source>
</evidence>
<dbReference type="GO" id="GO:0003677">
    <property type="term" value="F:DNA binding"/>
    <property type="evidence" value="ECO:0007669"/>
    <property type="project" value="UniProtKB-KW"/>
</dbReference>
<dbReference type="Pfam" id="PF08220">
    <property type="entry name" value="HTH_DeoR"/>
    <property type="match status" value="1"/>
</dbReference>
<evidence type="ECO:0000313" key="7">
    <source>
        <dbReference type="Proteomes" id="UP000531251"/>
    </source>
</evidence>
<evidence type="ECO:0000259" key="5">
    <source>
        <dbReference type="PROSITE" id="PS51000"/>
    </source>
</evidence>
<dbReference type="InterPro" id="IPR036388">
    <property type="entry name" value="WH-like_DNA-bd_sf"/>
</dbReference>
<dbReference type="PANTHER" id="PTHR30363">
    <property type="entry name" value="HTH-TYPE TRANSCRIPTIONAL REGULATOR SRLR-RELATED"/>
    <property type="match status" value="1"/>
</dbReference>